<protein>
    <submittedName>
        <fullName evidence="1">Uncharacterized protein</fullName>
    </submittedName>
</protein>
<evidence type="ECO:0000313" key="1">
    <source>
        <dbReference type="Ensembl" id="ENSFHEP00000012456.1"/>
    </source>
</evidence>
<keyword evidence="2" id="KW-1185">Reference proteome</keyword>
<accession>A0A3Q2PHC4</accession>
<name>A0A3Q2PHC4_FUNHE</name>
<organism evidence="1 2">
    <name type="scientific">Fundulus heteroclitus</name>
    <name type="common">Killifish</name>
    <name type="synonym">Mummichog</name>
    <dbReference type="NCBI Taxonomy" id="8078"/>
    <lineage>
        <taxon>Eukaryota</taxon>
        <taxon>Metazoa</taxon>
        <taxon>Chordata</taxon>
        <taxon>Craniata</taxon>
        <taxon>Vertebrata</taxon>
        <taxon>Euteleostomi</taxon>
        <taxon>Actinopterygii</taxon>
        <taxon>Neopterygii</taxon>
        <taxon>Teleostei</taxon>
        <taxon>Neoteleostei</taxon>
        <taxon>Acanthomorphata</taxon>
        <taxon>Ovalentaria</taxon>
        <taxon>Atherinomorphae</taxon>
        <taxon>Cyprinodontiformes</taxon>
        <taxon>Fundulidae</taxon>
        <taxon>Fundulus</taxon>
    </lineage>
</organism>
<reference evidence="1" key="2">
    <citation type="submission" date="2025-09" db="UniProtKB">
        <authorList>
            <consortium name="Ensembl"/>
        </authorList>
    </citation>
    <scope>IDENTIFICATION</scope>
</reference>
<dbReference type="AlphaFoldDB" id="A0A3Q2PHC4"/>
<sequence>MLLCSEAIDCCCRLNIKYALSLHLSIFTATVITVSALESPYAVASTTFPNAPDPSVFPGKKKIRHKTILSPRLFFLSQTGRVPALRLCVQPPGRVESCLKRAVENNTQNMSTILCLHWMSAVAFFLRFRSCVFDVSLTDEDRDEEEEEEGLKQED</sequence>
<evidence type="ECO:0000313" key="2">
    <source>
        <dbReference type="Proteomes" id="UP000265000"/>
    </source>
</evidence>
<reference evidence="1" key="1">
    <citation type="submission" date="2025-08" db="UniProtKB">
        <authorList>
            <consortium name="Ensembl"/>
        </authorList>
    </citation>
    <scope>IDENTIFICATION</scope>
</reference>
<dbReference type="Proteomes" id="UP000265000">
    <property type="component" value="Unplaced"/>
</dbReference>
<dbReference type="Ensembl" id="ENSFHET00000031997.1">
    <property type="protein sequence ID" value="ENSFHEP00000012456.1"/>
    <property type="gene ID" value="ENSFHEG00000013921.1"/>
</dbReference>
<proteinExistence type="predicted"/>